<keyword evidence="14" id="KW-1185">Reference proteome</keyword>
<dbReference type="Proteomes" id="UP000277577">
    <property type="component" value="Chromosome"/>
</dbReference>
<evidence type="ECO:0000256" key="3">
    <source>
        <dbReference type="ARBA" id="ARBA00007970"/>
    </source>
</evidence>
<protein>
    <recommendedName>
        <fullName evidence="9">Histidinol-phosphate aminotransferase</fullName>
        <ecNumber evidence="9">2.6.1.9</ecNumber>
    </recommendedName>
    <alternativeName>
        <fullName evidence="9">Imidazole acetol-phosphate transaminase</fullName>
    </alternativeName>
</protein>
<keyword evidence="9" id="KW-0028">Amino-acid biosynthesis</keyword>
<keyword evidence="6 9" id="KW-0808">Transferase</keyword>
<dbReference type="AlphaFoldDB" id="A0A0W0SAA8"/>
<evidence type="ECO:0000256" key="6">
    <source>
        <dbReference type="ARBA" id="ARBA00022679"/>
    </source>
</evidence>
<feature type="domain" description="Aminotransferase class I/classII large" evidence="10">
    <location>
        <begin position="38"/>
        <end position="366"/>
    </location>
</feature>
<dbReference type="EC" id="2.6.1.9" evidence="9"/>
<dbReference type="PANTHER" id="PTHR43643">
    <property type="entry name" value="HISTIDINOL-PHOSPHATE AMINOTRANSFERASE 2"/>
    <property type="match status" value="1"/>
</dbReference>
<sequence>MAVNFQQLPHLGIQSLIPYKPGKAIEELAREKGISDSHIIKMASNENPLGCSPLAQAALQKMSAHLLATYPSPMNHPLMTKLANKLNINTNQLFVSNGSDYIYTLLLNCFVLHHDKHILTHEYAFSTYAIQAQTLNIPFHSIAVNTDWTVNIDNLIQACNSKTGIIFLANPNNPTGMLINPKEVKRLLENIPESTLLVLDEAYYEYAASQYNCNSIEWLAQHPNLVITRTFSKIYGLAGVRLGYAIAHPSVIELMLRIQLPFTVNQVALTTAHAALDDEQFLQLSLQINEEGMLQIKQGLNELDLNYLPSACNFLTFDCKEDGILLYNYLLDRGIILRPLHPYKMNNYLRVTVGTKEQNNRFLDALSNYYK</sequence>
<dbReference type="NCBIfam" id="TIGR01141">
    <property type="entry name" value="hisC"/>
    <property type="match status" value="1"/>
</dbReference>
<comment type="pathway">
    <text evidence="2 9">Amino-acid biosynthesis; L-histidine biosynthesis; L-histidine from 5-phospho-alpha-D-ribose 1-diphosphate: step 7/9.</text>
</comment>
<comment type="similarity">
    <text evidence="3 9">Belongs to the class-II pyridoxal-phosphate-dependent aminotransferase family. Histidinol-phosphate aminotransferase subfamily.</text>
</comment>
<evidence type="ECO:0000256" key="2">
    <source>
        <dbReference type="ARBA" id="ARBA00005011"/>
    </source>
</evidence>
<keyword evidence="7 9" id="KW-0663">Pyridoxal phosphate</keyword>
<keyword evidence="5 9" id="KW-0032">Aminotransferase</keyword>
<proteinExistence type="inferred from homology"/>
<evidence type="ECO:0000313" key="14">
    <source>
        <dbReference type="Proteomes" id="UP000277577"/>
    </source>
</evidence>
<dbReference type="RefSeq" id="WP_028380180.1">
    <property type="nucleotide sequence ID" value="NZ_CAAAIT010000001.1"/>
</dbReference>
<dbReference type="Gene3D" id="3.90.1150.10">
    <property type="entry name" value="Aspartate Aminotransferase, domain 1"/>
    <property type="match status" value="1"/>
</dbReference>
<dbReference type="UniPathway" id="UPA00031">
    <property type="reaction ID" value="UER00012"/>
</dbReference>
<accession>A0A0W0SAA8</accession>
<dbReference type="InterPro" id="IPR015422">
    <property type="entry name" value="PyrdxlP-dep_Trfase_small"/>
</dbReference>
<dbReference type="GO" id="GO:0030170">
    <property type="term" value="F:pyridoxal phosphate binding"/>
    <property type="evidence" value="ECO:0007669"/>
    <property type="project" value="InterPro"/>
</dbReference>
<comment type="cofactor">
    <cofactor evidence="1 9">
        <name>pyridoxal 5'-phosphate</name>
        <dbReference type="ChEBI" id="CHEBI:597326"/>
    </cofactor>
</comment>
<evidence type="ECO:0000313" key="13">
    <source>
        <dbReference type="Proteomes" id="UP000054921"/>
    </source>
</evidence>
<reference evidence="11 13" key="1">
    <citation type="submission" date="2015-11" db="EMBL/GenBank/DDBJ databases">
        <title>Genomic analysis of 38 Legionella species identifies large and diverse effector repertoires.</title>
        <authorList>
            <person name="Burstein D."/>
            <person name="Amaro F."/>
            <person name="Zusman T."/>
            <person name="Lifshitz Z."/>
            <person name="Cohen O."/>
            <person name="Gilbert J.A."/>
            <person name="Pupko T."/>
            <person name="Shuman H.A."/>
            <person name="Segal G."/>
        </authorList>
    </citation>
    <scope>NUCLEOTIDE SEQUENCE [LARGE SCALE GENOMIC DNA]</scope>
    <source>
        <strain evidence="11 13">ORW</strain>
    </source>
</reference>
<keyword evidence="9" id="KW-0368">Histidine biosynthesis</keyword>
<evidence type="ECO:0000256" key="9">
    <source>
        <dbReference type="HAMAP-Rule" id="MF_01023"/>
    </source>
</evidence>
<dbReference type="HAMAP" id="MF_01023">
    <property type="entry name" value="HisC_aminotrans_2"/>
    <property type="match status" value="1"/>
</dbReference>
<dbReference type="Pfam" id="PF00155">
    <property type="entry name" value="Aminotran_1_2"/>
    <property type="match status" value="1"/>
</dbReference>
<evidence type="ECO:0000313" key="11">
    <source>
        <dbReference type="EMBL" id="KTC79965.1"/>
    </source>
</evidence>
<evidence type="ECO:0000259" key="10">
    <source>
        <dbReference type="Pfam" id="PF00155"/>
    </source>
</evidence>
<dbReference type="GO" id="GO:0000105">
    <property type="term" value="P:L-histidine biosynthetic process"/>
    <property type="evidence" value="ECO:0007669"/>
    <property type="project" value="UniProtKB-UniRule"/>
</dbReference>
<organism evidence="11 13">
    <name type="scientific">Legionella cherrii</name>
    <dbReference type="NCBI Taxonomy" id="28084"/>
    <lineage>
        <taxon>Bacteria</taxon>
        <taxon>Pseudomonadati</taxon>
        <taxon>Pseudomonadota</taxon>
        <taxon>Gammaproteobacteria</taxon>
        <taxon>Legionellales</taxon>
        <taxon>Legionellaceae</taxon>
        <taxon>Legionella</taxon>
    </lineage>
</organism>
<dbReference type="STRING" id="28084.Lche_1985"/>
<dbReference type="InterPro" id="IPR005861">
    <property type="entry name" value="HisP_aminotrans"/>
</dbReference>
<dbReference type="Proteomes" id="UP000054921">
    <property type="component" value="Unassembled WGS sequence"/>
</dbReference>
<evidence type="ECO:0000256" key="1">
    <source>
        <dbReference type="ARBA" id="ARBA00001933"/>
    </source>
</evidence>
<gene>
    <name evidence="11" type="primary">hisC-2</name>
    <name evidence="9" type="synonym">hisC</name>
    <name evidence="11" type="ORF">Lche_1985</name>
    <name evidence="12" type="ORF">NCTC11976_02690</name>
</gene>
<feature type="modified residue" description="N6-(pyridoxal phosphate)lysine" evidence="9">
    <location>
        <position position="233"/>
    </location>
</feature>
<evidence type="ECO:0000256" key="4">
    <source>
        <dbReference type="ARBA" id="ARBA00011738"/>
    </source>
</evidence>
<dbReference type="EMBL" id="LNXW01000013">
    <property type="protein sequence ID" value="KTC79965.1"/>
    <property type="molecule type" value="Genomic_DNA"/>
</dbReference>
<evidence type="ECO:0000256" key="5">
    <source>
        <dbReference type="ARBA" id="ARBA00022576"/>
    </source>
</evidence>
<dbReference type="Gene3D" id="3.40.640.10">
    <property type="entry name" value="Type I PLP-dependent aspartate aminotransferase-like (Major domain)"/>
    <property type="match status" value="1"/>
</dbReference>
<evidence type="ECO:0000256" key="8">
    <source>
        <dbReference type="ARBA" id="ARBA00047481"/>
    </source>
</evidence>
<dbReference type="EMBL" id="LR134173">
    <property type="protein sequence ID" value="VEB38351.1"/>
    <property type="molecule type" value="Genomic_DNA"/>
</dbReference>
<evidence type="ECO:0000256" key="7">
    <source>
        <dbReference type="ARBA" id="ARBA00022898"/>
    </source>
</evidence>
<dbReference type="GO" id="GO:0004400">
    <property type="term" value="F:histidinol-phosphate transaminase activity"/>
    <property type="evidence" value="ECO:0007669"/>
    <property type="project" value="UniProtKB-UniRule"/>
</dbReference>
<dbReference type="InterPro" id="IPR050106">
    <property type="entry name" value="HistidinolP_aminotransfase"/>
</dbReference>
<reference evidence="12 14" key="2">
    <citation type="submission" date="2018-12" db="EMBL/GenBank/DDBJ databases">
        <authorList>
            <consortium name="Pathogen Informatics"/>
        </authorList>
    </citation>
    <scope>NUCLEOTIDE SEQUENCE [LARGE SCALE GENOMIC DNA]</scope>
    <source>
        <strain evidence="12 14">NCTC11976</strain>
    </source>
</reference>
<evidence type="ECO:0000313" key="12">
    <source>
        <dbReference type="EMBL" id="VEB38351.1"/>
    </source>
</evidence>
<comment type="subunit">
    <text evidence="4 9">Homodimer.</text>
</comment>
<dbReference type="InterPro" id="IPR015424">
    <property type="entry name" value="PyrdxlP-dep_Trfase"/>
</dbReference>
<dbReference type="InterPro" id="IPR015421">
    <property type="entry name" value="PyrdxlP-dep_Trfase_major"/>
</dbReference>
<dbReference type="PANTHER" id="PTHR43643:SF3">
    <property type="entry name" value="HISTIDINOL-PHOSPHATE AMINOTRANSFERASE"/>
    <property type="match status" value="1"/>
</dbReference>
<dbReference type="PATRIC" id="fig|28084.5.peg.2154"/>
<comment type="catalytic activity">
    <reaction evidence="8 9">
        <text>L-histidinol phosphate + 2-oxoglutarate = 3-(imidazol-4-yl)-2-oxopropyl phosphate + L-glutamate</text>
        <dbReference type="Rhea" id="RHEA:23744"/>
        <dbReference type="ChEBI" id="CHEBI:16810"/>
        <dbReference type="ChEBI" id="CHEBI:29985"/>
        <dbReference type="ChEBI" id="CHEBI:57766"/>
        <dbReference type="ChEBI" id="CHEBI:57980"/>
        <dbReference type="EC" id="2.6.1.9"/>
    </reaction>
</comment>
<dbReference type="InterPro" id="IPR004839">
    <property type="entry name" value="Aminotransferase_I/II_large"/>
</dbReference>
<dbReference type="CDD" id="cd00609">
    <property type="entry name" value="AAT_like"/>
    <property type="match status" value="1"/>
</dbReference>
<dbReference type="OrthoDB" id="9813612at2"/>
<dbReference type="SUPFAM" id="SSF53383">
    <property type="entry name" value="PLP-dependent transferases"/>
    <property type="match status" value="1"/>
</dbReference>
<name>A0A0W0SAA8_9GAMM</name>